<feature type="transmembrane region" description="Helical" evidence="1">
    <location>
        <begin position="46"/>
        <end position="67"/>
    </location>
</feature>
<name>A0A9Q9ANQ8_9PEZI</name>
<organism evidence="2 3">
    <name type="scientific">Septoria linicola</name>
    <dbReference type="NCBI Taxonomy" id="215465"/>
    <lineage>
        <taxon>Eukaryota</taxon>
        <taxon>Fungi</taxon>
        <taxon>Dikarya</taxon>
        <taxon>Ascomycota</taxon>
        <taxon>Pezizomycotina</taxon>
        <taxon>Dothideomycetes</taxon>
        <taxon>Dothideomycetidae</taxon>
        <taxon>Mycosphaerellales</taxon>
        <taxon>Mycosphaerellaceae</taxon>
        <taxon>Septoria</taxon>
    </lineage>
</organism>
<gene>
    <name evidence="2" type="ORF">Slin15195_G061860</name>
</gene>
<evidence type="ECO:0000256" key="1">
    <source>
        <dbReference type="SAM" id="Phobius"/>
    </source>
</evidence>
<accession>A0A9Q9ANQ8</accession>
<feature type="transmembrane region" description="Helical" evidence="1">
    <location>
        <begin position="12"/>
        <end position="34"/>
    </location>
</feature>
<proteinExistence type="predicted"/>
<dbReference type="Proteomes" id="UP001056384">
    <property type="component" value="Chromosome 4"/>
</dbReference>
<feature type="transmembrane region" description="Helical" evidence="1">
    <location>
        <begin position="163"/>
        <end position="185"/>
    </location>
</feature>
<dbReference type="AlphaFoldDB" id="A0A9Q9ANQ8"/>
<keyword evidence="1" id="KW-0472">Membrane</keyword>
<evidence type="ECO:0000313" key="2">
    <source>
        <dbReference type="EMBL" id="USW52867.1"/>
    </source>
</evidence>
<feature type="transmembrane region" description="Helical" evidence="1">
    <location>
        <begin position="131"/>
        <end position="151"/>
    </location>
</feature>
<evidence type="ECO:0000313" key="3">
    <source>
        <dbReference type="Proteomes" id="UP001056384"/>
    </source>
</evidence>
<sequence>MTLDVLESFSTTNLVLLFALTWGTVQIIIPRAWLVMDIQSAEKLTFGQVLPLLLLLQPVLAIIAHYAETPNVHGRQPPAQHSSLLPYRTPAYDTLTSCVRHCTLLTAEEKANGTFDPIKQNLLGSRAYHGLLWTFSLSSFGLAVIFAYVTLFNELTDGITHYVLLWTFAAWAGLQPDSVMFYTLFSTKLR</sequence>
<dbReference type="EMBL" id="CP099421">
    <property type="protein sequence ID" value="USW52867.1"/>
    <property type="molecule type" value="Genomic_DNA"/>
</dbReference>
<reference evidence="2" key="1">
    <citation type="submission" date="2022-06" db="EMBL/GenBank/DDBJ databases">
        <title>Complete genome sequences of two strains of the flax pathogen Septoria linicola.</title>
        <authorList>
            <person name="Lapalu N."/>
            <person name="Simon A."/>
            <person name="Demenou B."/>
            <person name="Paumier D."/>
            <person name="Guillot M.-P."/>
            <person name="Gout L."/>
            <person name="Valade R."/>
        </authorList>
    </citation>
    <scope>NUCLEOTIDE SEQUENCE</scope>
    <source>
        <strain evidence="2">SE15195</strain>
    </source>
</reference>
<keyword evidence="3" id="KW-1185">Reference proteome</keyword>
<protein>
    <submittedName>
        <fullName evidence="2">Uncharacterized protein</fullName>
    </submittedName>
</protein>
<keyword evidence="1" id="KW-1133">Transmembrane helix</keyword>
<keyword evidence="1" id="KW-0812">Transmembrane</keyword>